<dbReference type="AlphaFoldDB" id="N9V3U1"/>
<proteinExistence type="predicted"/>
<dbReference type="STRING" id="1188235.MBVG_2200"/>
<dbReference type="RefSeq" id="WP_004419562.1">
    <property type="nucleotide sequence ID" value="NZ_AORH01000014.1"/>
</dbReference>
<dbReference type="eggNOG" id="ENOG5030NJQ">
    <property type="taxonomic scope" value="Bacteria"/>
</dbReference>
<sequence>MKLTHKLIIATTPISLPIIASSCSNQDDQIYHIQLELNELGKTMHNIEIFNKVNELLDNGKNSNQIIQYLNQFFVNSINSEFDFVSINTLNNDQLELKLKSKKNNNRTFIISGLEKYIEKSPEKGKITDPFVKVGDIEISTTVAENGKRISAIEFSNIFAKKYRELNSSTQMLFDWLISNKYITITGDYKQSNWDYFFKDTSHADGSNEFHAYISAIDKQTGKVFRSFNDKGEPGFSIFGWNQIIIAQDIHILRNSNVNKEGENITANQFINELNSINTIKQKLNVISKYTDQKFAEFTEKSIENVDYDINAKLLENNKVSLTIKFKGKSASSYAIQNTFEAYISGFKKS</sequence>
<comment type="caution">
    <text evidence="1">The sequence shown here is derived from an EMBL/GenBank/DDBJ whole genome shotgun (WGS) entry which is preliminary data.</text>
</comment>
<dbReference type="PROSITE" id="PS51257">
    <property type="entry name" value="PROKAR_LIPOPROTEIN"/>
    <property type="match status" value="1"/>
</dbReference>
<keyword evidence="2" id="KW-1185">Reference proteome</keyword>
<dbReference type="PATRIC" id="fig|1188235.3.peg.235"/>
<dbReference type="OrthoDB" id="396984at2"/>
<evidence type="ECO:0000313" key="1">
    <source>
        <dbReference type="EMBL" id="ENY70027.1"/>
    </source>
</evidence>
<reference evidence="1 2" key="1">
    <citation type="journal article" date="2013" name="Genome Announc.">
        <title>Draft Genome Sequences of Mycoplasma alkalescens, Mycoplasma arginini, and Mycoplasma bovigenitalium, Three Species with Equivocal Pathogenic Status for Cattle.</title>
        <authorList>
            <person name="Manso-Silvan L."/>
            <person name="Tardy F."/>
            <person name="Baranowski E."/>
            <person name="Barre A."/>
            <person name="Blanchard A."/>
            <person name="Breton M."/>
            <person name="Couture C."/>
            <person name="Citti C."/>
            <person name="Dordet-Frisoni E."/>
            <person name="Dupuy V."/>
            <person name="Gaurivaud P."/>
            <person name="Jacob D."/>
            <person name="Lemaitre C."/>
            <person name="Nikolski M."/>
            <person name="Nouvel L.X."/>
            <person name="Poumarat F."/>
            <person name="Thebault P."/>
            <person name="Theil S."/>
            <person name="Thiaucourt F."/>
            <person name="Sirand-Pugnet P."/>
        </authorList>
    </citation>
    <scope>NUCLEOTIDE SEQUENCE [LARGE SCALE GENOMIC DNA]</scope>
    <source>
        <strain evidence="1 2">51080</strain>
    </source>
</reference>
<dbReference type="EMBL" id="AORH01000014">
    <property type="protein sequence ID" value="ENY70027.1"/>
    <property type="molecule type" value="Genomic_DNA"/>
</dbReference>
<gene>
    <name evidence="1" type="ORF">MBVG_2200</name>
</gene>
<name>N9V3U1_9BACT</name>
<organism evidence="1 2">
    <name type="scientific">Mycoplasmopsis bovigenitalium 51080</name>
    <dbReference type="NCBI Taxonomy" id="1188235"/>
    <lineage>
        <taxon>Bacteria</taxon>
        <taxon>Bacillati</taxon>
        <taxon>Mycoplasmatota</taxon>
        <taxon>Mycoplasmoidales</taxon>
        <taxon>Metamycoplasmataceae</taxon>
        <taxon>Mycoplasmopsis</taxon>
    </lineage>
</organism>
<accession>N9V3U1</accession>
<dbReference type="Proteomes" id="UP000013220">
    <property type="component" value="Unassembled WGS sequence"/>
</dbReference>
<protein>
    <recommendedName>
        <fullName evidence="3">Lipoprotein</fullName>
    </recommendedName>
</protein>
<evidence type="ECO:0008006" key="3">
    <source>
        <dbReference type="Google" id="ProtNLM"/>
    </source>
</evidence>
<evidence type="ECO:0000313" key="2">
    <source>
        <dbReference type="Proteomes" id="UP000013220"/>
    </source>
</evidence>